<feature type="region of interest" description="Disordered" evidence="1">
    <location>
        <begin position="415"/>
        <end position="491"/>
    </location>
</feature>
<feature type="compositionally biased region" description="Low complexity" evidence="1">
    <location>
        <begin position="446"/>
        <end position="473"/>
    </location>
</feature>
<accession>A0ABM9CEM8</accession>
<evidence type="ECO:0000313" key="2">
    <source>
        <dbReference type="EMBL" id="CAH1209655.1"/>
    </source>
</evidence>
<sequence length="491" mass="51463">MDKWLNHPTSLKIISLIIGLILWAVVHFDSESPNTVASLTETQDIAAVKIKVTGLDERKYTLRLLEPSTVKLRVTGSKSDLLSASPDDYKVTVDVSGIAEGSSTLPVKVDLPRGIDYVRVEPQTVTVVLEQMLTKEYEVSIKTEGLPGKGYKLGTPIVKPNNRVHVTLPEDGMDEVSFVGARISVEGEEETVTQKKVKLVVLDKDGKEMTDAIVNPSVVEVEIPITKPFKKLPLQFGFTGTLPAGLAIASFEPNVEQVTVYGPQDVLDKYDFYDGLNIDLSKLTQSGTIELDIKPEEGIATVDPGTVTVSYRIVKAESKLLSQLPVTNIGLSDGLKAAITVPTNGTIDLPIEGAANILAGVSPKDVQLIADLNGLGPGTHVVQVDIHLPRFIRYASAVPLRVTVEITDATAVAAPGESEAVDGAPAEGVEDGGEGGSSNNGGSPEGNGTTNEPVPDAASGTNANAGDGASNDAEGNSSDHSTDAGTGTGGG</sequence>
<dbReference type="InterPro" id="IPR053154">
    <property type="entry name" value="c-di-AMP_regulator"/>
</dbReference>
<dbReference type="Gene3D" id="2.170.120.40">
    <property type="entry name" value="YbbR-like domain"/>
    <property type="match status" value="2"/>
</dbReference>
<dbReference type="PANTHER" id="PTHR37804">
    <property type="entry name" value="CDAA REGULATORY PROTEIN CDAR"/>
    <property type="match status" value="1"/>
</dbReference>
<keyword evidence="3" id="KW-1185">Reference proteome</keyword>
<name>A0ABM9CEM8_9BACL</name>
<protein>
    <submittedName>
        <fullName evidence="2">CdaA regulatory protein CdaR</fullName>
    </submittedName>
</protein>
<dbReference type="CDD" id="cd20206">
    <property type="entry name" value="YbbR"/>
    <property type="match status" value="1"/>
</dbReference>
<proteinExistence type="predicted"/>
<evidence type="ECO:0000313" key="3">
    <source>
        <dbReference type="Proteomes" id="UP000838686"/>
    </source>
</evidence>
<dbReference type="InterPro" id="IPR012505">
    <property type="entry name" value="YbbR"/>
</dbReference>
<evidence type="ECO:0000256" key="1">
    <source>
        <dbReference type="SAM" id="MobiDB-lite"/>
    </source>
</evidence>
<feature type="compositionally biased region" description="Gly residues" evidence="1">
    <location>
        <begin position="434"/>
        <end position="445"/>
    </location>
</feature>
<dbReference type="Pfam" id="PF07949">
    <property type="entry name" value="YbbR"/>
    <property type="match status" value="3"/>
</dbReference>
<organism evidence="2 3">
    <name type="scientific">Paenibacillus plantiphilus</name>
    <dbReference type="NCBI Taxonomy" id="2905650"/>
    <lineage>
        <taxon>Bacteria</taxon>
        <taxon>Bacillati</taxon>
        <taxon>Bacillota</taxon>
        <taxon>Bacilli</taxon>
        <taxon>Bacillales</taxon>
        <taxon>Paenibacillaceae</taxon>
        <taxon>Paenibacillus</taxon>
    </lineage>
</organism>
<dbReference type="Proteomes" id="UP000838686">
    <property type="component" value="Unassembled WGS sequence"/>
</dbReference>
<dbReference type="EMBL" id="CAKMMF010000016">
    <property type="protein sequence ID" value="CAH1209655.1"/>
    <property type="molecule type" value="Genomic_DNA"/>
</dbReference>
<gene>
    <name evidence="2" type="primary">cdaR</name>
    <name evidence="2" type="ORF">PAECIP111893_03088</name>
</gene>
<dbReference type="RefSeq" id="WP_236343448.1">
    <property type="nucleotide sequence ID" value="NZ_CAKMMF010000016.1"/>
</dbReference>
<dbReference type="PANTHER" id="PTHR37804:SF1">
    <property type="entry name" value="CDAA REGULATORY PROTEIN CDAR"/>
    <property type="match status" value="1"/>
</dbReference>
<dbReference type="Gene3D" id="2.170.120.30">
    <property type="match status" value="2"/>
</dbReference>
<comment type="caution">
    <text evidence="2">The sequence shown here is derived from an EMBL/GenBank/DDBJ whole genome shotgun (WGS) entry which is preliminary data.</text>
</comment>
<reference evidence="2" key="1">
    <citation type="submission" date="2022-01" db="EMBL/GenBank/DDBJ databases">
        <authorList>
            <person name="Criscuolo A."/>
        </authorList>
    </citation>
    <scope>NUCLEOTIDE SEQUENCE</scope>
    <source>
        <strain evidence="2">CIP111893</strain>
    </source>
</reference>
<feature type="compositionally biased region" description="Polar residues" evidence="1">
    <location>
        <begin position="474"/>
        <end position="485"/>
    </location>
</feature>